<evidence type="ECO:0000256" key="3">
    <source>
        <dbReference type="ARBA" id="ARBA00022837"/>
    </source>
</evidence>
<keyword evidence="2" id="KW-0677">Repeat</keyword>
<dbReference type="InterPro" id="IPR018247">
    <property type="entry name" value="EF_Hand_1_Ca_BS"/>
</dbReference>
<dbReference type="Proteomes" id="UP000007879">
    <property type="component" value="Unassembled WGS sequence"/>
</dbReference>
<dbReference type="GO" id="GO:0000287">
    <property type="term" value="F:magnesium ion binding"/>
    <property type="evidence" value="ECO:0007669"/>
    <property type="project" value="TreeGrafter"/>
</dbReference>
<evidence type="ECO:0000313" key="7">
    <source>
        <dbReference type="Proteomes" id="UP000007879"/>
    </source>
</evidence>
<evidence type="ECO:0000256" key="4">
    <source>
        <dbReference type="ARBA" id="ARBA00022842"/>
    </source>
</evidence>
<sequence>MGNRKSLFDQDRLNAYQECTYFTEKQIKKLYKRFSSLNSKKINPRKANVDARLSFSEMQQLPELKENPFKDRICAVFSTNGRGISFEDFLDMCSVFSAHAPWELKASYAFRIFDFDSDAFLSSSDIEQILSCITSSSFTDEDMSTVVEYVMKEVDIDQDKKLSYPEFEHVVSKAPDFTELFKMTIV</sequence>
<dbReference type="KEGG" id="aqu:100637123"/>
<dbReference type="GO" id="GO:0005509">
    <property type="term" value="F:calcium ion binding"/>
    <property type="evidence" value="ECO:0007669"/>
    <property type="project" value="InterPro"/>
</dbReference>
<dbReference type="GeneID" id="100637123"/>
<keyword evidence="4" id="KW-0460">Magnesium</keyword>
<keyword evidence="1" id="KW-0479">Metal-binding</keyword>
<dbReference type="Pfam" id="PF13499">
    <property type="entry name" value="EF-hand_7"/>
    <property type="match status" value="1"/>
</dbReference>
<dbReference type="FunFam" id="1.10.238.10:FF:000035">
    <property type="entry name" value="Calcium and integrin-binding family member 2"/>
    <property type="match status" value="1"/>
</dbReference>
<dbReference type="InterPro" id="IPR051433">
    <property type="entry name" value="CIBP"/>
</dbReference>
<reference evidence="7" key="1">
    <citation type="journal article" date="2010" name="Nature">
        <title>The Amphimedon queenslandica genome and the evolution of animal complexity.</title>
        <authorList>
            <person name="Srivastava M."/>
            <person name="Simakov O."/>
            <person name="Chapman J."/>
            <person name="Fahey B."/>
            <person name="Gauthier M.E."/>
            <person name="Mitros T."/>
            <person name="Richards G.S."/>
            <person name="Conaco C."/>
            <person name="Dacre M."/>
            <person name="Hellsten U."/>
            <person name="Larroux C."/>
            <person name="Putnam N.H."/>
            <person name="Stanke M."/>
            <person name="Adamska M."/>
            <person name="Darling A."/>
            <person name="Degnan S.M."/>
            <person name="Oakley T.H."/>
            <person name="Plachetzki D.C."/>
            <person name="Zhai Y."/>
            <person name="Adamski M."/>
            <person name="Calcino A."/>
            <person name="Cummins S.F."/>
            <person name="Goodstein D.M."/>
            <person name="Harris C."/>
            <person name="Jackson D.J."/>
            <person name="Leys S.P."/>
            <person name="Shu S."/>
            <person name="Woodcroft B.J."/>
            <person name="Vervoort M."/>
            <person name="Kosik K.S."/>
            <person name="Manning G."/>
            <person name="Degnan B.M."/>
            <person name="Rokhsar D.S."/>
        </authorList>
    </citation>
    <scope>NUCLEOTIDE SEQUENCE [LARGE SCALE GENOMIC DNA]</scope>
</reference>
<dbReference type="RefSeq" id="XP_003385792.1">
    <property type="nucleotide sequence ID" value="XM_003385744.2"/>
</dbReference>
<dbReference type="Gene3D" id="1.10.238.10">
    <property type="entry name" value="EF-hand"/>
    <property type="match status" value="2"/>
</dbReference>
<reference evidence="6" key="2">
    <citation type="submission" date="2024-06" db="UniProtKB">
        <authorList>
            <consortium name="EnsemblMetazoa"/>
        </authorList>
    </citation>
    <scope>IDENTIFICATION</scope>
</reference>
<dbReference type="PANTHER" id="PTHR45791">
    <property type="entry name" value="CALCIUM AND INTEGRIN BINDING FAMILY MEMBER 2"/>
    <property type="match status" value="1"/>
</dbReference>
<proteinExistence type="predicted"/>
<keyword evidence="3" id="KW-0106">Calcium</keyword>
<dbReference type="PROSITE" id="PS00018">
    <property type="entry name" value="EF_HAND_1"/>
    <property type="match status" value="1"/>
</dbReference>
<evidence type="ECO:0000256" key="2">
    <source>
        <dbReference type="ARBA" id="ARBA00022737"/>
    </source>
</evidence>
<accession>A0AAN0ID33</accession>
<dbReference type="SUPFAM" id="SSF47473">
    <property type="entry name" value="EF-hand"/>
    <property type="match status" value="1"/>
</dbReference>
<protein>
    <recommendedName>
        <fullName evidence="5">EF-hand domain-containing protein</fullName>
    </recommendedName>
</protein>
<keyword evidence="7" id="KW-1185">Reference proteome</keyword>
<evidence type="ECO:0000313" key="6">
    <source>
        <dbReference type="EnsemblMetazoa" id="XP_003385792.1"/>
    </source>
</evidence>
<dbReference type="AlphaFoldDB" id="A0AAN0ID33"/>
<feature type="domain" description="EF-hand" evidence="5">
    <location>
        <begin position="142"/>
        <end position="177"/>
    </location>
</feature>
<dbReference type="InterPro" id="IPR011992">
    <property type="entry name" value="EF-hand-dom_pair"/>
</dbReference>
<dbReference type="InterPro" id="IPR002048">
    <property type="entry name" value="EF_hand_dom"/>
</dbReference>
<evidence type="ECO:0000256" key="1">
    <source>
        <dbReference type="ARBA" id="ARBA00022723"/>
    </source>
</evidence>
<dbReference type="PROSITE" id="PS50222">
    <property type="entry name" value="EF_HAND_2"/>
    <property type="match status" value="1"/>
</dbReference>
<name>A0AAN0ID33_AMPQE</name>
<dbReference type="PANTHER" id="PTHR45791:SF1">
    <property type="entry name" value="CALCIUM AND INTEGRIN BINDING FAMILY MEMBER 1"/>
    <property type="match status" value="1"/>
</dbReference>
<organism evidence="6 7">
    <name type="scientific">Amphimedon queenslandica</name>
    <name type="common">Sponge</name>
    <dbReference type="NCBI Taxonomy" id="400682"/>
    <lineage>
        <taxon>Eukaryota</taxon>
        <taxon>Metazoa</taxon>
        <taxon>Porifera</taxon>
        <taxon>Demospongiae</taxon>
        <taxon>Heteroscleromorpha</taxon>
        <taxon>Haplosclerida</taxon>
        <taxon>Niphatidae</taxon>
        <taxon>Amphimedon</taxon>
    </lineage>
</organism>
<dbReference type="EnsemblMetazoa" id="XM_003385744.2">
    <property type="protein sequence ID" value="XP_003385792.1"/>
    <property type="gene ID" value="LOC100637123"/>
</dbReference>
<evidence type="ECO:0000259" key="5">
    <source>
        <dbReference type="PROSITE" id="PS50222"/>
    </source>
</evidence>